<dbReference type="Pfam" id="PF02566">
    <property type="entry name" value="OsmC"/>
    <property type="match status" value="1"/>
</dbReference>
<dbReference type="PANTHER" id="PTHR35368:SF1">
    <property type="entry name" value="HYDROPEROXIDE REDUCTASE"/>
    <property type="match status" value="1"/>
</dbReference>
<evidence type="ECO:0000313" key="2">
    <source>
        <dbReference type="Proteomes" id="UP000190092"/>
    </source>
</evidence>
<name>A0A1T4T5E5_9HYPH</name>
<dbReference type="PANTHER" id="PTHR35368">
    <property type="entry name" value="HYDROPEROXIDE REDUCTASE"/>
    <property type="match status" value="1"/>
</dbReference>
<keyword evidence="2" id="KW-1185">Reference proteome</keyword>
<dbReference type="InterPro" id="IPR015946">
    <property type="entry name" value="KH_dom-like_a/b"/>
</dbReference>
<dbReference type="InterPro" id="IPR003718">
    <property type="entry name" value="OsmC/Ohr_fam"/>
</dbReference>
<reference evidence="2" key="1">
    <citation type="submission" date="2017-02" db="EMBL/GenBank/DDBJ databases">
        <authorList>
            <person name="Varghese N."/>
            <person name="Submissions S."/>
        </authorList>
    </citation>
    <scope>NUCLEOTIDE SEQUENCE [LARGE SCALE GENOMIC DNA]</scope>
    <source>
        <strain evidence="2">ATCC 27094</strain>
    </source>
</reference>
<organism evidence="1 2">
    <name type="scientific">Enhydrobacter aerosaccus</name>
    <dbReference type="NCBI Taxonomy" id="225324"/>
    <lineage>
        <taxon>Bacteria</taxon>
        <taxon>Pseudomonadati</taxon>
        <taxon>Pseudomonadota</taxon>
        <taxon>Alphaproteobacteria</taxon>
        <taxon>Hyphomicrobiales</taxon>
        <taxon>Enhydrobacter</taxon>
    </lineage>
</organism>
<proteinExistence type="predicted"/>
<protein>
    <submittedName>
        <fullName evidence="1">Uncharacterized OsmC-related protein</fullName>
    </submittedName>
</protein>
<dbReference type="InterPro" id="IPR036102">
    <property type="entry name" value="OsmC/Ohrsf"/>
</dbReference>
<dbReference type="AlphaFoldDB" id="A0A1T4T5E5"/>
<gene>
    <name evidence="1" type="ORF">SAMN02745126_05705</name>
</gene>
<sequence>MPLHPKGSILPFHLHGKGHGVLQTVNIEGSPHAIRAEGHPAFGGKESAPSPLDYALGSLASCNQVTTFIVARDLGISIGSFSIDLRAELDNSVLVFGAEGNPNFSSVTLDVVVETDASDAAFSKLASEVERRCPLTQLYARSGVKVTNNWHNCRLAKVVG</sequence>
<accession>A0A1T4T5E5</accession>
<dbReference type="EMBL" id="FUWJ01000013">
    <property type="protein sequence ID" value="SKA35666.1"/>
    <property type="molecule type" value="Genomic_DNA"/>
</dbReference>
<evidence type="ECO:0000313" key="1">
    <source>
        <dbReference type="EMBL" id="SKA35666.1"/>
    </source>
</evidence>
<dbReference type="SUPFAM" id="SSF82784">
    <property type="entry name" value="OsmC-like"/>
    <property type="match status" value="1"/>
</dbReference>
<dbReference type="OrthoDB" id="1433018at2"/>
<dbReference type="STRING" id="225324.SAMN02745126_05705"/>
<dbReference type="InterPro" id="IPR052924">
    <property type="entry name" value="OsmC/Ohr_hydroprdx_reductase"/>
</dbReference>
<dbReference type="Gene3D" id="3.30.300.20">
    <property type="match status" value="1"/>
</dbReference>
<dbReference type="Proteomes" id="UP000190092">
    <property type="component" value="Unassembled WGS sequence"/>
</dbReference>